<keyword evidence="7" id="KW-1185">Reference proteome</keyword>
<dbReference type="GeneID" id="99746998"/>
<sequence>MLMPSIFGENLFDDWFDEFPFYDMDKEMNNTEKKLYGKKAGRIMKTDIKEQKDGYELMIDLPGFTKDEIKASVSDGYLTISAAKGLDKDEKEKDSGHYIRRERYAGACQRSFYVGEDIEQEDVKAEFKHGILKLFVPKKEAKKAVEENKYIAIEG</sequence>
<reference evidence="4" key="2">
    <citation type="submission" date="2015-05" db="EMBL/GenBank/DDBJ databases">
        <authorList>
            <person name="Wang D.B."/>
            <person name="Wang M."/>
        </authorList>
    </citation>
    <scope>NUCLEOTIDE SEQUENCE [LARGE SCALE GENOMIC DNA]</scope>
    <source>
        <strain evidence="4">M72</strain>
    </source>
</reference>
<dbReference type="AlphaFoldDB" id="A0A0M6WCN0"/>
<reference evidence="6 9" key="3">
    <citation type="journal article" date="2019" name="Nat. Med.">
        <title>A library of human gut bacterial isolates paired with longitudinal multiomics data enables mechanistic microbiome research.</title>
        <authorList>
            <person name="Poyet M."/>
            <person name="Groussin M."/>
            <person name="Gibbons S.M."/>
            <person name="Avila-Pacheco J."/>
            <person name="Jiang X."/>
            <person name="Kearney S.M."/>
            <person name="Perrotta A.R."/>
            <person name="Berdy B."/>
            <person name="Zhao S."/>
            <person name="Lieberman T.D."/>
            <person name="Swanson P.K."/>
            <person name="Smith M."/>
            <person name="Roesemann S."/>
            <person name="Alexander J.E."/>
            <person name="Rich S.A."/>
            <person name="Livny J."/>
            <person name="Vlamakis H."/>
            <person name="Clish C."/>
            <person name="Bullock K."/>
            <person name="Deik A."/>
            <person name="Scott J."/>
            <person name="Pierce K.A."/>
            <person name="Xavier R.J."/>
            <person name="Alm E.J."/>
        </authorList>
    </citation>
    <scope>NUCLEOTIDE SEQUENCE [LARGE SCALE GENOMIC DNA]</scope>
    <source>
        <strain evidence="6 9">BIOML-A1</strain>
    </source>
</reference>
<dbReference type="STRING" id="301302.ERS852420_02549"/>
<dbReference type="SUPFAM" id="SSF49764">
    <property type="entry name" value="HSP20-like chaperones"/>
    <property type="match status" value="1"/>
</dbReference>
<dbReference type="CDD" id="cd06471">
    <property type="entry name" value="ACD_LpsHSP_like"/>
    <property type="match status" value="1"/>
</dbReference>
<dbReference type="Proteomes" id="UP000446657">
    <property type="component" value="Unassembled WGS sequence"/>
</dbReference>
<evidence type="ECO:0000313" key="9">
    <source>
        <dbReference type="Proteomes" id="UP000446657"/>
    </source>
</evidence>
<dbReference type="OrthoDB" id="9811615at2"/>
<dbReference type="Gene3D" id="2.60.40.790">
    <property type="match status" value="1"/>
</dbReference>
<dbReference type="Pfam" id="PF00011">
    <property type="entry name" value="HSP20"/>
    <property type="match status" value="1"/>
</dbReference>
<proteinExistence type="inferred from homology"/>
<dbReference type="Proteomes" id="UP000095495">
    <property type="component" value="Unassembled WGS sequence"/>
</dbReference>
<gene>
    <name evidence="5" type="ORF">ERS852420_02549</name>
    <name evidence="6" type="ORF">GMD30_01340</name>
    <name evidence="4" type="ORF">M72_01011</name>
</gene>
<evidence type="ECO:0000313" key="4">
    <source>
        <dbReference type="EMBL" id="CRL33008.1"/>
    </source>
</evidence>
<accession>A0A0M6WCN0</accession>
<evidence type="ECO:0000256" key="2">
    <source>
        <dbReference type="RuleBase" id="RU003616"/>
    </source>
</evidence>
<evidence type="ECO:0000313" key="5">
    <source>
        <dbReference type="EMBL" id="CUN07642.1"/>
    </source>
</evidence>
<comment type="similarity">
    <text evidence="1 2">Belongs to the small heat shock protein (HSP20) family.</text>
</comment>
<organism evidence="4 7">
    <name type="scientific">Roseburia faecis</name>
    <dbReference type="NCBI Taxonomy" id="301302"/>
    <lineage>
        <taxon>Bacteria</taxon>
        <taxon>Bacillati</taxon>
        <taxon>Bacillota</taxon>
        <taxon>Clostridia</taxon>
        <taxon>Lachnospirales</taxon>
        <taxon>Lachnospiraceae</taxon>
        <taxon>Roseburia</taxon>
    </lineage>
</organism>
<protein>
    <submittedName>
        <fullName evidence="6">Hsp20 family protein</fullName>
    </submittedName>
    <submittedName>
        <fullName evidence="5">Probable Hsp20 family chaperone</fullName>
    </submittedName>
</protein>
<dbReference type="EMBL" id="CVRR01000005">
    <property type="protein sequence ID" value="CRL33008.1"/>
    <property type="molecule type" value="Genomic_DNA"/>
</dbReference>
<dbReference type="InterPro" id="IPR031107">
    <property type="entry name" value="Small_HSP"/>
</dbReference>
<dbReference type="InterPro" id="IPR008978">
    <property type="entry name" value="HSP20-like_chaperone"/>
</dbReference>
<dbReference type="PANTHER" id="PTHR11527">
    <property type="entry name" value="HEAT-SHOCK PROTEIN 20 FAMILY MEMBER"/>
    <property type="match status" value="1"/>
</dbReference>
<dbReference type="InterPro" id="IPR002068">
    <property type="entry name" value="A-crystallin/Hsp20_dom"/>
</dbReference>
<dbReference type="Proteomes" id="UP000049979">
    <property type="component" value="Unassembled WGS sequence"/>
</dbReference>
<dbReference type="PROSITE" id="PS01031">
    <property type="entry name" value="SHSP"/>
    <property type="match status" value="1"/>
</dbReference>
<dbReference type="RefSeq" id="WP_022046902.1">
    <property type="nucleotide sequence ID" value="NZ_CP173697.1"/>
</dbReference>
<name>A0A0M6WCN0_9FIRM</name>
<evidence type="ECO:0000259" key="3">
    <source>
        <dbReference type="PROSITE" id="PS01031"/>
    </source>
</evidence>
<feature type="domain" description="SHSP" evidence="3">
    <location>
        <begin position="37"/>
        <end position="154"/>
    </location>
</feature>
<reference evidence="7" key="1">
    <citation type="submission" date="2015-05" db="EMBL/GenBank/DDBJ databases">
        <authorList>
            <consortium name="Pathogen Informatics"/>
        </authorList>
    </citation>
    <scope>NUCLEOTIDE SEQUENCE [LARGE SCALE GENOMIC DNA]</scope>
    <source>
        <strain evidence="5 8">2789STDY5608863</strain>
        <strain evidence="7">M72</strain>
    </source>
</reference>
<evidence type="ECO:0000313" key="7">
    <source>
        <dbReference type="Proteomes" id="UP000049979"/>
    </source>
</evidence>
<dbReference type="EMBL" id="CYXV01000011">
    <property type="protein sequence ID" value="CUN07642.1"/>
    <property type="molecule type" value="Genomic_DNA"/>
</dbReference>
<evidence type="ECO:0000313" key="6">
    <source>
        <dbReference type="EMBL" id="MTR80373.1"/>
    </source>
</evidence>
<dbReference type="EMBL" id="WNAL01000002">
    <property type="protein sequence ID" value="MTR80373.1"/>
    <property type="molecule type" value="Genomic_DNA"/>
</dbReference>
<evidence type="ECO:0000256" key="1">
    <source>
        <dbReference type="PROSITE-ProRule" id="PRU00285"/>
    </source>
</evidence>
<evidence type="ECO:0000313" key="8">
    <source>
        <dbReference type="Proteomes" id="UP000095495"/>
    </source>
</evidence>